<proteinExistence type="predicted"/>
<dbReference type="EMBL" id="JADBJN010000003">
    <property type="protein sequence ID" value="KAG5672416.1"/>
    <property type="molecule type" value="Genomic_DNA"/>
</dbReference>
<sequence>MEAKSCMNYVSVITFILINCLASCSSNTETDAFKCMDGMNCNDVVLSRRKRSLTFPEGSSLQLVYDQTMPMPVAQLLFTVGVTCALAFELPTVPLHNITDTLRENLQMKLHPEWFTTEAPPAPAAADAESDDHSRIDANGNNLKYVDGKQNYYNLMNKHDYYYKKGGFKDKSDNLTALGGGKYDDLKKVVKTFINKYGQKVITMKIKNDNKKKKLGNIFLRKHHRVYPIFGKRSIDDHLTIDNLFYMDHHRNTRFDAYAKIETFLNGQKKDGTACVLRALCETAQKNQSEEKAPFLIEILRALFTLPHQVLPYKKNSHQMYDDAHSNLTADCAQLYPQFIIFCSTKCNSKKTDVLECTNKMNCDENLKLSRRKRQLTFPEASTLQLVYDQTMPIAAAQLLFTVGVTCALAFELPSVTIHNITETLREDLHKRLNPELYTTTTTAAPSNDSSESMEHNSRIDYNGNNFKYIDGKKDYYNLMNKHNYYYYGKYGNKNGFKDKIDNQISNDKNDTLKKVVKTFINKYGEKVITMAIKKDKNKKKKLGNVFVRKHNRVFPVFGKRSIDDHLTVDDLFYMDHHRNTRFDAYAKIETLLNGRKKDGTACVLRALCETAQKNQSEKKAPFLIEILRALFTLPHQVLPYKKDSHQMYDDAHSNLTADCAQLYPQCKDSFWSSDFLF</sequence>
<dbReference type="Pfam" id="PF07841">
    <property type="entry name" value="DM4_12"/>
    <property type="match status" value="2"/>
</dbReference>
<evidence type="ECO:0000313" key="4">
    <source>
        <dbReference type="Proteomes" id="UP001107558"/>
    </source>
</evidence>
<dbReference type="PANTHER" id="PTHR21398">
    <property type="entry name" value="AGAP007094-PA"/>
    <property type="match status" value="1"/>
</dbReference>
<protein>
    <submittedName>
        <fullName evidence="3">Uncharacterized protein</fullName>
    </submittedName>
</protein>
<dbReference type="OrthoDB" id="6617264at2759"/>
<organism evidence="3 4">
    <name type="scientific">Polypedilum vanderplanki</name>
    <name type="common">Sleeping chironomid midge</name>
    <dbReference type="NCBI Taxonomy" id="319348"/>
    <lineage>
        <taxon>Eukaryota</taxon>
        <taxon>Metazoa</taxon>
        <taxon>Ecdysozoa</taxon>
        <taxon>Arthropoda</taxon>
        <taxon>Hexapoda</taxon>
        <taxon>Insecta</taxon>
        <taxon>Pterygota</taxon>
        <taxon>Neoptera</taxon>
        <taxon>Endopterygota</taxon>
        <taxon>Diptera</taxon>
        <taxon>Nematocera</taxon>
        <taxon>Chironomoidea</taxon>
        <taxon>Chironomidae</taxon>
        <taxon>Chironominae</taxon>
        <taxon>Polypedilum</taxon>
        <taxon>Polypedilum</taxon>
    </lineage>
</organism>
<feature type="region of interest" description="Disordered" evidence="1">
    <location>
        <begin position="120"/>
        <end position="139"/>
    </location>
</feature>
<gene>
    <name evidence="3" type="ORF">PVAND_002547</name>
</gene>
<evidence type="ECO:0000256" key="2">
    <source>
        <dbReference type="SAM" id="SignalP"/>
    </source>
</evidence>
<feature type="chain" id="PRO_5039937833" evidence="2">
    <location>
        <begin position="23"/>
        <end position="678"/>
    </location>
</feature>
<dbReference type="Proteomes" id="UP001107558">
    <property type="component" value="Chromosome 3"/>
</dbReference>
<dbReference type="PANTHER" id="PTHR21398:SF1">
    <property type="entry name" value="FI03705P"/>
    <property type="match status" value="1"/>
</dbReference>
<dbReference type="AlphaFoldDB" id="A0A9J6BRT8"/>
<accession>A0A9J6BRT8</accession>
<feature type="signal peptide" evidence="2">
    <location>
        <begin position="1"/>
        <end position="22"/>
    </location>
</feature>
<keyword evidence="2" id="KW-0732">Signal</keyword>
<dbReference type="SMART" id="SM00718">
    <property type="entry name" value="DM4_12"/>
    <property type="match status" value="2"/>
</dbReference>
<comment type="caution">
    <text evidence="3">The sequence shown here is derived from an EMBL/GenBank/DDBJ whole genome shotgun (WGS) entry which is preliminary data.</text>
</comment>
<reference evidence="3" key="1">
    <citation type="submission" date="2021-03" db="EMBL/GenBank/DDBJ databases">
        <title>Chromosome level genome of the anhydrobiotic midge Polypedilum vanderplanki.</title>
        <authorList>
            <person name="Yoshida Y."/>
            <person name="Kikawada T."/>
            <person name="Gusev O."/>
        </authorList>
    </citation>
    <scope>NUCLEOTIDE SEQUENCE</scope>
    <source>
        <strain evidence="3">NIAS01</strain>
        <tissue evidence="3">Whole body or cell culture</tissue>
    </source>
</reference>
<keyword evidence="4" id="KW-1185">Reference proteome</keyword>
<dbReference type="InterPro" id="IPR006631">
    <property type="entry name" value="DM4_12"/>
</dbReference>
<evidence type="ECO:0000256" key="1">
    <source>
        <dbReference type="SAM" id="MobiDB-lite"/>
    </source>
</evidence>
<evidence type="ECO:0000313" key="3">
    <source>
        <dbReference type="EMBL" id="KAG5672416.1"/>
    </source>
</evidence>
<name>A0A9J6BRT8_POLVA</name>